<dbReference type="SUPFAM" id="SSF53850">
    <property type="entry name" value="Periplasmic binding protein-like II"/>
    <property type="match status" value="1"/>
</dbReference>
<comment type="pathway">
    <text evidence="1">Amino-acid biosynthesis; L-phenylalanine biosynthesis; phenylpyruvate from prephenate: step 1/1.</text>
</comment>
<feature type="domain" description="Prephenate dehydratase" evidence="10">
    <location>
        <begin position="21"/>
        <end position="204"/>
    </location>
</feature>
<dbReference type="FunFam" id="3.40.190.10:FF:000064">
    <property type="entry name" value="Prephenate dehydratase"/>
    <property type="match status" value="1"/>
</dbReference>
<evidence type="ECO:0000313" key="11">
    <source>
        <dbReference type="EMBL" id="MST50636.1"/>
    </source>
</evidence>
<keyword evidence="12" id="KW-1185">Reference proteome</keyword>
<dbReference type="InterPro" id="IPR008242">
    <property type="entry name" value="Chor_mutase/pphenate_deHydtase"/>
</dbReference>
<dbReference type="AlphaFoldDB" id="A0A7K0K5C5"/>
<dbReference type="PROSITE" id="PS00858">
    <property type="entry name" value="PREPHENATE_DEHYDR_2"/>
    <property type="match status" value="1"/>
</dbReference>
<sequence length="330" mass="34880">MSPTSSPVSPLPGPAVTGSLRIAFLGPFGTFCEQAARQILPADAELKPATGVESALLMVRTGEADRAVVPIENSVEGGVNATLDTLAHGQPLTIVGEILVPIAFSLMVRPDSDLELNDLQRIGTHSHAWAQTRDWVTANVGPAVSHIPTTSTAEAAKLLMEDPDCGYDAVLCSAVSAVQYGGRVLADGIADNPDAQTRFVLVSPPGSIPAPTGADKTTVQVALPGNESGALLSMLEQFSARGVNLSRIESRPVGGHFDRYAFSIDLEGHVSEERVKAALVGLHRTCPEVRFLGSYPRVDRMRTQIQRGTANVDFATARAWLDEVLAGRAV</sequence>
<evidence type="ECO:0000256" key="6">
    <source>
        <dbReference type="ARBA" id="ARBA00023222"/>
    </source>
</evidence>
<protein>
    <recommendedName>
        <fullName evidence="3">Prephenate dehydratase</fullName>
        <ecNumber evidence="2">4.2.1.51</ecNumber>
    </recommendedName>
</protein>
<evidence type="ECO:0000256" key="9">
    <source>
        <dbReference type="PIRSR" id="PIRSR001500-2"/>
    </source>
</evidence>
<dbReference type="InterPro" id="IPR001086">
    <property type="entry name" value="Preph_deHydtase"/>
</dbReference>
<dbReference type="PROSITE" id="PS51171">
    <property type="entry name" value="PREPHENATE_DEHYDR_3"/>
    <property type="match status" value="1"/>
</dbReference>
<evidence type="ECO:0000256" key="5">
    <source>
        <dbReference type="ARBA" id="ARBA00023141"/>
    </source>
</evidence>
<keyword evidence="4" id="KW-0028">Amino-acid biosynthesis</keyword>
<dbReference type="GO" id="GO:0009094">
    <property type="term" value="P:L-phenylalanine biosynthetic process"/>
    <property type="evidence" value="ECO:0007669"/>
    <property type="project" value="UniProtKB-UniPathway"/>
</dbReference>
<evidence type="ECO:0000313" key="12">
    <source>
        <dbReference type="Proteomes" id="UP000442535"/>
    </source>
</evidence>
<dbReference type="GO" id="GO:0005737">
    <property type="term" value="C:cytoplasm"/>
    <property type="evidence" value="ECO:0007669"/>
    <property type="project" value="TreeGrafter"/>
</dbReference>
<dbReference type="PANTHER" id="PTHR21022:SF19">
    <property type="entry name" value="PREPHENATE DEHYDRATASE-RELATED"/>
    <property type="match status" value="1"/>
</dbReference>
<dbReference type="CDD" id="cd13632">
    <property type="entry name" value="PBP2_Aa-PDT_like"/>
    <property type="match status" value="1"/>
</dbReference>
<evidence type="ECO:0000256" key="3">
    <source>
        <dbReference type="ARBA" id="ARBA00021872"/>
    </source>
</evidence>
<dbReference type="Pfam" id="PF00800">
    <property type="entry name" value="PDT"/>
    <property type="match status" value="1"/>
</dbReference>
<dbReference type="EC" id="4.2.1.51" evidence="2"/>
<dbReference type="CDD" id="cd04905">
    <property type="entry name" value="ACT_CM-PDT"/>
    <property type="match status" value="1"/>
</dbReference>
<proteinExistence type="predicted"/>
<evidence type="ECO:0000256" key="8">
    <source>
        <dbReference type="ARBA" id="ARBA00047848"/>
    </source>
</evidence>
<dbReference type="PANTHER" id="PTHR21022">
    <property type="entry name" value="PREPHENATE DEHYDRATASE P PROTEIN"/>
    <property type="match status" value="1"/>
</dbReference>
<keyword evidence="7 11" id="KW-0456">Lyase</keyword>
<comment type="catalytic activity">
    <reaction evidence="8">
        <text>prephenate + H(+) = 3-phenylpyruvate + CO2 + H2O</text>
        <dbReference type="Rhea" id="RHEA:21648"/>
        <dbReference type="ChEBI" id="CHEBI:15377"/>
        <dbReference type="ChEBI" id="CHEBI:15378"/>
        <dbReference type="ChEBI" id="CHEBI:16526"/>
        <dbReference type="ChEBI" id="CHEBI:18005"/>
        <dbReference type="ChEBI" id="CHEBI:29934"/>
        <dbReference type="EC" id="4.2.1.51"/>
    </reaction>
</comment>
<dbReference type="GO" id="GO:0004664">
    <property type="term" value="F:prephenate dehydratase activity"/>
    <property type="evidence" value="ECO:0007669"/>
    <property type="project" value="UniProtKB-EC"/>
</dbReference>
<reference evidence="11 12" key="1">
    <citation type="submission" date="2019-08" db="EMBL/GenBank/DDBJ databases">
        <title>In-depth cultivation of the pig gut microbiome towards novel bacterial diversity and tailored functional studies.</title>
        <authorList>
            <person name="Wylensek D."/>
            <person name="Hitch T.C.A."/>
            <person name="Clavel T."/>
        </authorList>
    </citation>
    <scope>NUCLEOTIDE SEQUENCE [LARGE SCALE GENOMIC DNA]</scope>
    <source>
        <strain evidence="11 12">RF-GAM-744-WT-7</strain>
    </source>
</reference>
<dbReference type="UniPathway" id="UPA00121">
    <property type="reaction ID" value="UER00345"/>
</dbReference>
<gene>
    <name evidence="11" type="primary">pheA</name>
    <name evidence="11" type="ORF">FYJ63_10445</name>
</gene>
<keyword evidence="5" id="KW-0057">Aromatic amino acid biosynthesis</keyword>
<dbReference type="InterPro" id="IPR018528">
    <property type="entry name" value="Preph_deHydtase_CS"/>
</dbReference>
<organism evidence="11 12">
    <name type="scientific">Mobiluncus porci</name>
    <dbReference type="NCBI Taxonomy" id="2652278"/>
    <lineage>
        <taxon>Bacteria</taxon>
        <taxon>Bacillati</taxon>
        <taxon>Actinomycetota</taxon>
        <taxon>Actinomycetes</taxon>
        <taxon>Actinomycetales</taxon>
        <taxon>Actinomycetaceae</taxon>
        <taxon>Mobiluncus</taxon>
    </lineage>
</organism>
<accession>A0A7K0K5C5</accession>
<feature type="site" description="Essential for prephenate dehydratase activity" evidence="9">
    <location>
        <position position="197"/>
    </location>
</feature>
<comment type="caution">
    <text evidence="11">The sequence shown here is derived from an EMBL/GenBank/DDBJ whole genome shotgun (WGS) entry which is preliminary data.</text>
</comment>
<dbReference type="InterPro" id="IPR045865">
    <property type="entry name" value="ACT-like_dom_sf"/>
</dbReference>
<dbReference type="Proteomes" id="UP000442535">
    <property type="component" value="Unassembled WGS sequence"/>
</dbReference>
<dbReference type="Gene3D" id="3.40.190.10">
    <property type="entry name" value="Periplasmic binding protein-like II"/>
    <property type="match status" value="2"/>
</dbReference>
<evidence type="ECO:0000256" key="2">
    <source>
        <dbReference type="ARBA" id="ARBA00013147"/>
    </source>
</evidence>
<dbReference type="Gene3D" id="3.30.70.260">
    <property type="match status" value="1"/>
</dbReference>
<dbReference type="EMBL" id="VUMY01000025">
    <property type="protein sequence ID" value="MST50636.1"/>
    <property type="molecule type" value="Genomic_DNA"/>
</dbReference>
<evidence type="ECO:0000259" key="10">
    <source>
        <dbReference type="PROSITE" id="PS51171"/>
    </source>
</evidence>
<dbReference type="PIRSF" id="PIRSF001500">
    <property type="entry name" value="Chor_mut_pdt_Ppr"/>
    <property type="match status" value="1"/>
</dbReference>
<evidence type="ECO:0000256" key="7">
    <source>
        <dbReference type="ARBA" id="ARBA00023239"/>
    </source>
</evidence>
<dbReference type="NCBIfam" id="NF008865">
    <property type="entry name" value="PRK11898.1"/>
    <property type="match status" value="1"/>
</dbReference>
<dbReference type="SUPFAM" id="SSF55021">
    <property type="entry name" value="ACT-like"/>
    <property type="match status" value="1"/>
</dbReference>
<dbReference type="FunFam" id="3.30.70.260:FF:000012">
    <property type="entry name" value="Prephenate dehydratase"/>
    <property type="match status" value="1"/>
</dbReference>
<name>A0A7K0K5C5_9ACTO</name>
<evidence type="ECO:0000256" key="4">
    <source>
        <dbReference type="ARBA" id="ARBA00022605"/>
    </source>
</evidence>
<evidence type="ECO:0000256" key="1">
    <source>
        <dbReference type="ARBA" id="ARBA00004741"/>
    </source>
</evidence>
<dbReference type="RefSeq" id="WP_154546501.1">
    <property type="nucleotide sequence ID" value="NZ_JAQYQY010000011.1"/>
</dbReference>
<keyword evidence="6" id="KW-0584">Phenylalanine biosynthesis</keyword>